<dbReference type="Gramene" id="rna16627">
    <property type="protein sequence ID" value="RHN68293.1"/>
    <property type="gene ID" value="gene16627"/>
</dbReference>
<dbReference type="Proteomes" id="UP000265566">
    <property type="component" value="Chromosome 3"/>
</dbReference>
<protein>
    <submittedName>
        <fullName evidence="2">Uncharacterized protein</fullName>
    </submittedName>
</protein>
<comment type="caution">
    <text evidence="2">The sequence shown here is derived from an EMBL/GenBank/DDBJ whole genome shotgun (WGS) entry which is preliminary data.</text>
</comment>
<accession>A0A396IV19</accession>
<proteinExistence type="predicted"/>
<reference evidence="2" key="1">
    <citation type="journal article" date="2018" name="Nat. Plants">
        <title>Whole-genome landscape of Medicago truncatula symbiotic genes.</title>
        <authorList>
            <person name="Pecrix Y."/>
            <person name="Gamas P."/>
            <person name="Carrere S."/>
        </authorList>
    </citation>
    <scope>NUCLEOTIDE SEQUENCE</scope>
    <source>
        <tissue evidence="2">Leaves</tissue>
    </source>
</reference>
<feature type="region of interest" description="Disordered" evidence="1">
    <location>
        <begin position="55"/>
        <end position="85"/>
    </location>
</feature>
<sequence>MLDSSSCQEYIGGSHYIDRFGQLSESALRSRYSKLSLAGRIPEILGQVLEQEHLGEGDGGQQEAHLGHGQGEGHFGNEQRDQGGFDFEYDFAEDPVLLVNNEGENVDEVIHIEEGLDVVEWLPDAGELDNVNWVDVYNVVNEDGGAEADNQNNEGGGVEVNNQNIGVDVEVVDENNNDGGIVVGNENNVIAGVEVINNQNIGVDVEAVDENNNDGIVVGNENNAIVGEDGTVGAISESVVANARDREEDYT</sequence>
<evidence type="ECO:0000313" key="2">
    <source>
        <dbReference type="EMBL" id="RHN68293.1"/>
    </source>
</evidence>
<evidence type="ECO:0000256" key="1">
    <source>
        <dbReference type="SAM" id="MobiDB-lite"/>
    </source>
</evidence>
<organism evidence="2">
    <name type="scientific">Medicago truncatula</name>
    <name type="common">Barrel medic</name>
    <name type="synonym">Medicago tribuloides</name>
    <dbReference type="NCBI Taxonomy" id="3880"/>
    <lineage>
        <taxon>Eukaryota</taxon>
        <taxon>Viridiplantae</taxon>
        <taxon>Streptophyta</taxon>
        <taxon>Embryophyta</taxon>
        <taxon>Tracheophyta</taxon>
        <taxon>Spermatophyta</taxon>
        <taxon>Magnoliopsida</taxon>
        <taxon>eudicotyledons</taxon>
        <taxon>Gunneridae</taxon>
        <taxon>Pentapetalae</taxon>
        <taxon>rosids</taxon>
        <taxon>fabids</taxon>
        <taxon>Fabales</taxon>
        <taxon>Fabaceae</taxon>
        <taxon>Papilionoideae</taxon>
        <taxon>50 kb inversion clade</taxon>
        <taxon>NPAAA clade</taxon>
        <taxon>Hologalegina</taxon>
        <taxon>IRL clade</taxon>
        <taxon>Trifolieae</taxon>
        <taxon>Medicago</taxon>
    </lineage>
</organism>
<name>A0A396IV19_MEDTR</name>
<dbReference type="EMBL" id="PSQE01000003">
    <property type="protein sequence ID" value="RHN68293.1"/>
    <property type="molecule type" value="Genomic_DNA"/>
</dbReference>
<gene>
    <name evidence="2" type="ORF">MtrunA17_Chr3g0112331</name>
</gene>
<dbReference type="AlphaFoldDB" id="A0A396IV19"/>